<evidence type="ECO:0000256" key="3">
    <source>
        <dbReference type="ARBA" id="ARBA00022729"/>
    </source>
</evidence>
<dbReference type="InterPro" id="IPR009138">
    <property type="entry name" value="Neural_cell_adh"/>
</dbReference>
<keyword evidence="12" id="KW-1185">Reference proteome</keyword>
<organism evidence="12 13">
    <name type="scientific">Pogona vitticeps</name>
    <name type="common">central bearded dragon</name>
    <dbReference type="NCBI Taxonomy" id="103695"/>
    <lineage>
        <taxon>Eukaryota</taxon>
        <taxon>Metazoa</taxon>
        <taxon>Chordata</taxon>
        <taxon>Craniata</taxon>
        <taxon>Vertebrata</taxon>
        <taxon>Euteleostomi</taxon>
        <taxon>Lepidosauria</taxon>
        <taxon>Squamata</taxon>
        <taxon>Bifurcata</taxon>
        <taxon>Unidentata</taxon>
        <taxon>Episquamata</taxon>
        <taxon>Toxicofera</taxon>
        <taxon>Iguania</taxon>
        <taxon>Acrodonta</taxon>
        <taxon>Agamidae</taxon>
        <taxon>Amphibolurinae</taxon>
        <taxon>Pogona</taxon>
    </lineage>
</organism>
<keyword evidence="4 10" id="KW-1133">Transmembrane helix</keyword>
<evidence type="ECO:0000313" key="12">
    <source>
        <dbReference type="Proteomes" id="UP001652642"/>
    </source>
</evidence>
<dbReference type="InterPro" id="IPR013783">
    <property type="entry name" value="Ig-like_fold"/>
</dbReference>
<feature type="domain" description="Ig-like" evidence="11">
    <location>
        <begin position="54"/>
        <end position="145"/>
    </location>
</feature>
<evidence type="ECO:0000256" key="10">
    <source>
        <dbReference type="SAM" id="Phobius"/>
    </source>
</evidence>
<dbReference type="GeneID" id="110090710"/>
<keyword evidence="7" id="KW-0325">Glycoprotein</keyword>
<dbReference type="PRINTS" id="PR01838">
    <property type="entry name" value="NCAMFAMILY"/>
</dbReference>
<evidence type="ECO:0000256" key="5">
    <source>
        <dbReference type="ARBA" id="ARBA00023136"/>
    </source>
</evidence>
<reference evidence="13" key="1">
    <citation type="submission" date="2025-08" db="UniProtKB">
        <authorList>
            <consortium name="RefSeq"/>
        </authorList>
    </citation>
    <scope>IDENTIFICATION</scope>
</reference>
<dbReference type="InterPro" id="IPR036179">
    <property type="entry name" value="Ig-like_dom_sf"/>
</dbReference>
<feature type="domain" description="Ig-like" evidence="11">
    <location>
        <begin position="152"/>
        <end position="234"/>
    </location>
</feature>
<keyword evidence="5 10" id="KW-0472">Membrane</keyword>
<dbReference type="PROSITE" id="PS50835">
    <property type="entry name" value="IG_LIKE"/>
    <property type="match status" value="2"/>
</dbReference>
<dbReference type="Proteomes" id="UP001652642">
    <property type="component" value="Chromosome 9"/>
</dbReference>
<dbReference type="SMART" id="SM00408">
    <property type="entry name" value="IGc2"/>
    <property type="match status" value="1"/>
</dbReference>
<dbReference type="PANTHER" id="PTHR45080">
    <property type="entry name" value="CONTACTIN 5"/>
    <property type="match status" value="1"/>
</dbReference>
<evidence type="ECO:0000256" key="2">
    <source>
        <dbReference type="ARBA" id="ARBA00022692"/>
    </source>
</evidence>
<sequence length="419" mass="46156">MVRGKPQKQPERTRFRRLGTSPKEPSSSTRLHKMGPGRVFILIFLAETARCSREDLEIIPSTGDVELGKKSYFLCKVRNGGEATLTWLDPNDNEIDADSEPYNEKAVDELSKGLEMTLYDPNLGGIFTCAGQFDQSGATARAQIRIRVIERPTFVTQMEPVKEVLEGTQVDFNCQAKGIPPPMVRWIFQNQALSNTGDGRISVEKGALVIENVQPSDAGVYSCEASIKERNEVAFTNVSLNVKFTPRIQLPMAEVLATQSGNPTQYNFTILANPSPSVTVSWKGKVFEGDDIKVVEEDQGTYMVSIQFMPTSQEDISELLITAINELGNTTKKVTLKEDSPDKGLGTGSILAIILAILLLLVLLVVDVSCYYRRQRGFLMYCRNNILGKNSSRTGIESNGKMLSKSGKNTVVNVSGIEA</sequence>
<comment type="subcellular location">
    <subcellularLocation>
        <location evidence="1">Membrane</location>
        <topology evidence="1">Single-pass membrane protein</topology>
    </subcellularLocation>
</comment>
<feature type="transmembrane region" description="Helical" evidence="10">
    <location>
        <begin position="350"/>
        <end position="372"/>
    </location>
</feature>
<keyword evidence="3" id="KW-0732">Signal</keyword>
<dbReference type="InterPro" id="IPR013098">
    <property type="entry name" value="Ig_I-set"/>
</dbReference>
<name>A0ABM5EQW1_9SAUR</name>
<dbReference type="InterPro" id="IPR003598">
    <property type="entry name" value="Ig_sub2"/>
</dbReference>
<dbReference type="SUPFAM" id="SSF48726">
    <property type="entry name" value="Immunoglobulin"/>
    <property type="match status" value="2"/>
</dbReference>
<protein>
    <submittedName>
        <fullName evidence="13">Neural cell adhesion molecule 2-like</fullName>
    </submittedName>
</protein>
<evidence type="ECO:0000256" key="9">
    <source>
        <dbReference type="SAM" id="MobiDB-lite"/>
    </source>
</evidence>
<evidence type="ECO:0000313" key="13">
    <source>
        <dbReference type="RefSeq" id="XP_072835547.1"/>
    </source>
</evidence>
<dbReference type="InterPro" id="IPR007110">
    <property type="entry name" value="Ig-like_dom"/>
</dbReference>
<dbReference type="SMART" id="SM00409">
    <property type="entry name" value="IG"/>
    <property type="match status" value="2"/>
</dbReference>
<evidence type="ECO:0000256" key="4">
    <source>
        <dbReference type="ARBA" id="ARBA00022989"/>
    </source>
</evidence>
<dbReference type="InterPro" id="IPR003599">
    <property type="entry name" value="Ig_sub"/>
</dbReference>
<evidence type="ECO:0000259" key="11">
    <source>
        <dbReference type="PROSITE" id="PS50835"/>
    </source>
</evidence>
<dbReference type="InterPro" id="IPR050958">
    <property type="entry name" value="Cell_Adh-Cytoskel_Orgn"/>
</dbReference>
<dbReference type="Gene3D" id="2.60.40.10">
    <property type="entry name" value="Immunoglobulins"/>
    <property type="match status" value="2"/>
</dbReference>
<accession>A0ABM5EQW1</accession>
<keyword evidence="8" id="KW-0393">Immunoglobulin domain</keyword>
<evidence type="ECO:0000256" key="7">
    <source>
        <dbReference type="ARBA" id="ARBA00023180"/>
    </source>
</evidence>
<evidence type="ECO:0000256" key="8">
    <source>
        <dbReference type="ARBA" id="ARBA00023319"/>
    </source>
</evidence>
<dbReference type="Pfam" id="PF07679">
    <property type="entry name" value="I-set"/>
    <property type="match status" value="1"/>
</dbReference>
<proteinExistence type="predicted"/>
<evidence type="ECO:0000256" key="1">
    <source>
        <dbReference type="ARBA" id="ARBA00004167"/>
    </source>
</evidence>
<evidence type="ECO:0000256" key="6">
    <source>
        <dbReference type="ARBA" id="ARBA00023157"/>
    </source>
</evidence>
<keyword evidence="2 10" id="KW-0812">Transmembrane</keyword>
<gene>
    <name evidence="13" type="primary">LOC110090710</name>
</gene>
<keyword evidence="6" id="KW-1015">Disulfide bond</keyword>
<feature type="region of interest" description="Disordered" evidence="9">
    <location>
        <begin position="1"/>
        <end position="32"/>
    </location>
</feature>
<dbReference type="PANTHER" id="PTHR45080:SF8">
    <property type="entry name" value="IG-LIKE DOMAIN-CONTAINING PROTEIN"/>
    <property type="match status" value="1"/>
</dbReference>
<dbReference type="RefSeq" id="XP_072835547.1">
    <property type="nucleotide sequence ID" value="XM_072979446.1"/>
</dbReference>